<evidence type="ECO:0000256" key="1">
    <source>
        <dbReference type="SAM" id="MobiDB-lite"/>
    </source>
</evidence>
<dbReference type="PROSITE" id="PS50330">
    <property type="entry name" value="UIM"/>
    <property type="match status" value="1"/>
</dbReference>
<dbReference type="AlphaFoldDB" id="A0A812C2Z7"/>
<feature type="transmembrane region" description="Helical" evidence="2">
    <location>
        <begin position="148"/>
        <end position="176"/>
    </location>
</feature>
<sequence>MGIGSNNKMSGSETDVSSFFFFLFLSLSFSFSFFLFLFLSLSFSFFFFLFLFFLSFFLFLFFFFFFFSFFFFLFLFFFFLFSFLFLFSFFFLFLFFFFSFFLFLFFSFSFFLFLFLFFLFLFLFLSFSFSFFLFLSLFFLFLSLSLSFFFLFLFFLSFSFFFFLFLSFSFLFFSFFPTDVPQFAQGKSERLSDGDADDKDRIQFDTGSPNLQSDTGGFQVPYVGATGYNDNSPSQRRRLSSDLESARPSSLGEEELQLQLALAMSKEEHEEELKKQKSDDIKLAMAIEQSKKDSSDEVDSFETGPMNANHKNNTDPWGVPIQETTTISDPWLAGGGGGASAGAGCLSSPRSAAAGGTETTTTASAWESPITQKSASTLRAQTPVTDPWGVPISSPERSTPQSMSTPSSHQSDPWTVINTGSHPQSATPQSPWGSSAATAATQSLPSVSDAFAPQISPAAPAATSNGVTNNSIDEAFDMLSNRNTTTSPVLSTEDRTEVLDGFDPLADRGRTVSAGEGSGSSSSDPWLMSGVGKNLPEQDQVKKKTPKDFLGENASLVNLDNLVSKTSPSLPKDMKTASDPNQLKNDNKYSHLSRTSPCIFEAGTNPFTGSGTNPFEQSTTRVPLRQMQQTQQQGFTQMNNSEMLPRPLIPLNTSLTPPMQQPAQPSNPFL</sequence>
<dbReference type="EMBL" id="CAHIKZ030001296">
    <property type="protein sequence ID" value="CAE1259052.1"/>
    <property type="molecule type" value="Genomic_DNA"/>
</dbReference>
<feature type="transmembrane region" description="Helical" evidence="2">
    <location>
        <begin position="112"/>
        <end position="141"/>
    </location>
</feature>
<dbReference type="SMART" id="SM00726">
    <property type="entry name" value="UIM"/>
    <property type="match status" value="2"/>
</dbReference>
<keyword evidence="2" id="KW-0472">Membrane</keyword>
<feature type="region of interest" description="Disordered" evidence="1">
    <location>
        <begin position="562"/>
        <end position="590"/>
    </location>
</feature>
<evidence type="ECO:0000313" key="4">
    <source>
        <dbReference type="Proteomes" id="UP000597762"/>
    </source>
</evidence>
<keyword evidence="4" id="KW-1185">Reference proteome</keyword>
<feature type="compositionally biased region" description="Low complexity" evidence="1">
    <location>
        <begin position="627"/>
        <end position="638"/>
    </location>
</feature>
<feature type="compositionally biased region" description="Low complexity" evidence="1">
    <location>
        <begin position="513"/>
        <end position="530"/>
    </location>
</feature>
<feature type="region of interest" description="Disordered" evidence="1">
    <location>
        <begin position="627"/>
        <end position="670"/>
    </location>
</feature>
<keyword evidence="2" id="KW-1133">Transmembrane helix</keyword>
<evidence type="ECO:0000313" key="3">
    <source>
        <dbReference type="EMBL" id="CAE1259052.1"/>
    </source>
</evidence>
<feature type="transmembrane region" description="Helical" evidence="2">
    <location>
        <begin position="83"/>
        <end position="106"/>
    </location>
</feature>
<keyword evidence="2" id="KW-0812">Transmembrane</keyword>
<feature type="region of interest" description="Disordered" evidence="1">
    <location>
        <begin position="305"/>
        <end position="445"/>
    </location>
</feature>
<feature type="compositionally biased region" description="Basic and acidic residues" evidence="1">
    <location>
        <begin position="539"/>
        <end position="549"/>
    </location>
</feature>
<feature type="region of interest" description="Disordered" evidence="1">
    <location>
        <begin position="483"/>
        <end position="549"/>
    </location>
</feature>
<evidence type="ECO:0000256" key="2">
    <source>
        <dbReference type="SAM" id="Phobius"/>
    </source>
</evidence>
<comment type="caution">
    <text evidence="3">The sequence shown here is derived from an EMBL/GenBank/DDBJ whole genome shotgun (WGS) entry which is preliminary data.</text>
</comment>
<protein>
    <submittedName>
        <fullName evidence="3">EPN</fullName>
    </submittedName>
</protein>
<reference evidence="3" key="1">
    <citation type="submission" date="2021-01" db="EMBL/GenBank/DDBJ databases">
        <authorList>
            <person name="Li R."/>
            <person name="Bekaert M."/>
        </authorList>
    </citation>
    <scope>NUCLEOTIDE SEQUENCE</scope>
    <source>
        <strain evidence="3">Farmed</strain>
    </source>
</reference>
<accession>A0A812C2Z7</accession>
<feature type="compositionally biased region" description="Low complexity" evidence="1">
    <location>
        <begin position="351"/>
        <end position="365"/>
    </location>
</feature>
<feature type="compositionally biased region" description="Polar residues" evidence="1">
    <location>
        <begin position="369"/>
        <end position="384"/>
    </location>
</feature>
<organism evidence="3 4">
    <name type="scientific">Acanthosepion pharaonis</name>
    <name type="common">Pharaoh cuttlefish</name>
    <name type="synonym">Sepia pharaonis</name>
    <dbReference type="NCBI Taxonomy" id="158019"/>
    <lineage>
        <taxon>Eukaryota</taxon>
        <taxon>Metazoa</taxon>
        <taxon>Spiralia</taxon>
        <taxon>Lophotrochozoa</taxon>
        <taxon>Mollusca</taxon>
        <taxon>Cephalopoda</taxon>
        <taxon>Coleoidea</taxon>
        <taxon>Decapodiformes</taxon>
        <taxon>Sepiida</taxon>
        <taxon>Sepiina</taxon>
        <taxon>Sepiidae</taxon>
        <taxon>Acanthosepion</taxon>
    </lineage>
</organism>
<dbReference type="Proteomes" id="UP000597762">
    <property type="component" value="Unassembled WGS sequence"/>
</dbReference>
<dbReference type="InterPro" id="IPR003903">
    <property type="entry name" value="UIM_dom"/>
</dbReference>
<feature type="compositionally biased region" description="Polar residues" evidence="1">
    <location>
        <begin position="578"/>
        <end position="590"/>
    </location>
</feature>
<proteinExistence type="predicted"/>
<feature type="transmembrane region" description="Helical" evidence="2">
    <location>
        <begin position="20"/>
        <end position="39"/>
    </location>
</feature>
<name>A0A812C2Z7_ACAPH</name>
<feature type="transmembrane region" description="Helical" evidence="2">
    <location>
        <begin position="45"/>
        <end position="76"/>
    </location>
</feature>
<feature type="compositionally biased region" description="Polar residues" evidence="1">
    <location>
        <begin position="395"/>
        <end position="445"/>
    </location>
</feature>
<feature type="compositionally biased region" description="Polar residues" evidence="1">
    <location>
        <begin position="651"/>
        <end position="670"/>
    </location>
</feature>
<gene>
    <name evidence="3" type="ORF">SPHA_31513</name>
</gene>
<dbReference type="OrthoDB" id="4033880at2759"/>
<feature type="region of interest" description="Disordered" evidence="1">
    <location>
        <begin position="225"/>
        <end position="252"/>
    </location>
</feature>